<dbReference type="PANTHER" id="PTHR33540">
    <property type="entry name" value="TRNA THREONYLCARBAMOYLADENOSINE BIOSYNTHESIS PROTEIN TSAE"/>
    <property type="match status" value="1"/>
</dbReference>
<dbReference type="GO" id="GO:0005524">
    <property type="term" value="F:ATP binding"/>
    <property type="evidence" value="ECO:0007669"/>
    <property type="project" value="UniProtKB-KW"/>
</dbReference>
<evidence type="ECO:0000256" key="4">
    <source>
        <dbReference type="ARBA" id="ARBA00022490"/>
    </source>
</evidence>
<evidence type="ECO:0000256" key="10">
    <source>
        <dbReference type="ARBA" id="ARBA00032441"/>
    </source>
</evidence>
<protein>
    <recommendedName>
        <fullName evidence="3">tRNA threonylcarbamoyladenosine biosynthesis protein TsaE</fullName>
    </recommendedName>
    <alternativeName>
        <fullName evidence="10">t(6)A37 threonylcarbamoyladenosine biosynthesis protein TsaE</fullName>
    </alternativeName>
</protein>
<keyword evidence="7" id="KW-0547">Nucleotide-binding</keyword>
<dbReference type="NCBIfam" id="TIGR00150">
    <property type="entry name" value="T6A_YjeE"/>
    <property type="match status" value="1"/>
</dbReference>
<proteinExistence type="inferred from homology"/>
<accession>A0AAQ3W940</accession>
<dbReference type="PANTHER" id="PTHR33540:SF2">
    <property type="entry name" value="TRNA THREONYLCARBAMOYLADENOSINE BIOSYNTHESIS PROTEIN TSAE"/>
    <property type="match status" value="1"/>
</dbReference>
<keyword evidence="4" id="KW-0963">Cytoplasm</keyword>
<keyword evidence="6" id="KW-0479">Metal-binding</keyword>
<dbReference type="GO" id="GO:0002949">
    <property type="term" value="P:tRNA threonylcarbamoyladenosine modification"/>
    <property type="evidence" value="ECO:0007669"/>
    <property type="project" value="InterPro"/>
</dbReference>
<comment type="subcellular location">
    <subcellularLocation>
        <location evidence="1">Cytoplasm</location>
    </subcellularLocation>
</comment>
<dbReference type="GO" id="GO:0005737">
    <property type="term" value="C:cytoplasm"/>
    <property type="evidence" value="ECO:0007669"/>
    <property type="project" value="UniProtKB-SubCell"/>
</dbReference>
<gene>
    <name evidence="11" type="ORF">A5821_001612</name>
</gene>
<evidence type="ECO:0000256" key="5">
    <source>
        <dbReference type="ARBA" id="ARBA00022694"/>
    </source>
</evidence>
<reference evidence="11 12" key="2">
    <citation type="submission" date="2024-03" db="EMBL/GenBank/DDBJ databases">
        <title>The Genome Sequence of Enterococcus sp. DIV0205d.</title>
        <authorList>
            <consortium name="The Broad Institute Genomics Platform"/>
            <consortium name="The Broad Institute Microbial Omics Core"/>
            <consortium name="The Broad Institute Genomic Center for Infectious Diseases"/>
            <person name="Earl A."/>
            <person name="Manson A."/>
            <person name="Gilmore M."/>
            <person name="Schwartman J."/>
            <person name="Shea T."/>
            <person name="Abouelleil A."/>
            <person name="Cao P."/>
            <person name="Chapman S."/>
            <person name="Cusick C."/>
            <person name="Young S."/>
            <person name="Neafsey D."/>
            <person name="Nusbaum C."/>
            <person name="Birren B."/>
        </authorList>
    </citation>
    <scope>NUCLEOTIDE SEQUENCE [LARGE SCALE GENOMIC DNA]</scope>
    <source>
        <strain evidence="11 12">7F3_DIV0205</strain>
    </source>
</reference>
<keyword evidence="8" id="KW-0067">ATP-binding</keyword>
<dbReference type="GO" id="GO:0046872">
    <property type="term" value="F:metal ion binding"/>
    <property type="evidence" value="ECO:0007669"/>
    <property type="project" value="UniProtKB-KW"/>
</dbReference>
<keyword evidence="5" id="KW-0819">tRNA processing</keyword>
<evidence type="ECO:0000256" key="1">
    <source>
        <dbReference type="ARBA" id="ARBA00004496"/>
    </source>
</evidence>
<dbReference type="EMBL" id="CP147244">
    <property type="protein sequence ID" value="WYK00514.1"/>
    <property type="molecule type" value="Genomic_DNA"/>
</dbReference>
<dbReference type="InterPro" id="IPR003442">
    <property type="entry name" value="T6A_TsaE"/>
</dbReference>
<evidence type="ECO:0000256" key="2">
    <source>
        <dbReference type="ARBA" id="ARBA00007599"/>
    </source>
</evidence>
<evidence type="ECO:0000256" key="6">
    <source>
        <dbReference type="ARBA" id="ARBA00022723"/>
    </source>
</evidence>
<evidence type="ECO:0000256" key="8">
    <source>
        <dbReference type="ARBA" id="ARBA00022840"/>
    </source>
</evidence>
<evidence type="ECO:0000313" key="12">
    <source>
        <dbReference type="Proteomes" id="UP000194948"/>
    </source>
</evidence>
<comment type="similarity">
    <text evidence="2">Belongs to the TsaE family.</text>
</comment>
<name>A0AAQ3W940_9ENTE</name>
<evidence type="ECO:0000256" key="9">
    <source>
        <dbReference type="ARBA" id="ARBA00022842"/>
    </source>
</evidence>
<sequence>MDILISNSGETEAIAKIIGSTAEPGDTIILSGDLGAGKTTMTKGIALGLGIDQMIKSPTYTIIREYQQGRLPLYHMDVYRIEGATDDLGLDEYFEGDGLSVVEWGKLLGEFLPTDYLDIMIEKDLENLEKRTISFQAIGSQAQMFLERIQKKMEEHA</sequence>
<organism evidence="11 12">
    <name type="scientific">Candidatus Enterococcus palustris</name>
    <dbReference type="NCBI Taxonomy" id="1834189"/>
    <lineage>
        <taxon>Bacteria</taxon>
        <taxon>Bacillati</taxon>
        <taxon>Bacillota</taxon>
        <taxon>Bacilli</taxon>
        <taxon>Lactobacillales</taxon>
        <taxon>Enterococcaceae</taxon>
        <taxon>Enterococcus</taxon>
    </lineage>
</organism>
<reference evidence="12" key="1">
    <citation type="submission" date="2017-05" db="EMBL/GenBank/DDBJ databases">
        <title>The Genome Sequence of EEnterococcus faecalis 9F2_4866.</title>
        <authorList>
            <consortium name="The Broad Institute Genomics Platform"/>
            <consortium name="The Broad Institute Genomic Center for Infectious Diseases"/>
            <person name="Earl A."/>
            <person name="Manson A."/>
            <person name="Schwartman J."/>
            <person name="Gilmore M."/>
            <person name="Abouelleil A."/>
            <person name="Cao P."/>
            <person name="Chapman S."/>
            <person name="Cusick C."/>
            <person name="Shea T."/>
            <person name="Young S."/>
            <person name="Neafsey D."/>
            <person name="Nusbaum C."/>
            <person name="Birren B."/>
        </authorList>
    </citation>
    <scope>NUCLEOTIDE SEQUENCE [LARGE SCALE GENOMIC DNA]</scope>
    <source>
        <strain evidence="12">7F3_DIV0205</strain>
    </source>
</reference>
<keyword evidence="12" id="KW-1185">Reference proteome</keyword>
<dbReference type="InterPro" id="IPR027417">
    <property type="entry name" value="P-loop_NTPase"/>
</dbReference>
<dbReference type="Pfam" id="PF02367">
    <property type="entry name" value="TsaE"/>
    <property type="match status" value="1"/>
</dbReference>
<dbReference type="Proteomes" id="UP000194948">
    <property type="component" value="Chromosome"/>
</dbReference>
<evidence type="ECO:0000256" key="3">
    <source>
        <dbReference type="ARBA" id="ARBA00019010"/>
    </source>
</evidence>
<evidence type="ECO:0000313" key="11">
    <source>
        <dbReference type="EMBL" id="WYK00514.1"/>
    </source>
</evidence>
<dbReference type="AlphaFoldDB" id="A0AAQ3W940"/>
<dbReference type="RefSeq" id="WP_086314042.1">
    <property type="nucleotide sequence ID" value="NZ_CP147244.1"/>
</dbReference>
<evidence type="ECO:0000256" key="7">
    <source>
        <dbReference type="ARBA" id="ARBA00022741"/>
    </source>
</evidence>
<dbReference type="Gene3D" id="3.40.50.300">
    <property type="entry name" value="P-loop containing nucleotide triphosphate hydrolases"/>
    <property type="match status" value="1"/>
</dbReference>
<keyword evidence="9" id="KW-0460">Magnesium</keyword>
<dbReference type="SUPFAM" id="SSF52540">
    <property type="entry name" value="P-loop containing nucleoside triphosphate hydrolases"/>
    <property type="match status" value="1"/>
</dbReference>